<dbReference type="GO" id="GO:0003677">
    <property type="term" value="F:DNA binding"/>
    <property type="evidence" value="ECO:0007669"/>
    <property type="project" value="UniProtKB-UniRule"/>
</dbReference>
<accession>A0A0F7JYX2</accession>
<dbReference type="SMART" id="SM00992">
    <property type="entry name" value="YccV-like"/>
    <property type="match status" value="1"/>
</dbReference>
<evidence type="ECO:0000259" key="2">
    <source>
        <dbReference type="SMART" id="SM00992"/>
    </source>
</evidence>
<feature type="domain" description="Hemimethylated DNA-binding" evidence="2">
    <location>
        <begin position="3"/>
        <end position="99"/>
    </location>
</feature>
<dbReference type="InterPro" id="IPR011722">
    <property type="entry name" value="Hemimethylated_DNA-bd_dom"/>
</dbReference>
<dbReference type="Proteomes" id="UP000034410">
    <property type="component" value="Chromosome"/>
</dbReference>
<evidence type="ECO:0000256" key="1">
    <source>
        <dbReference type="NCBIfam" id="TIGR02097"/>
    </source>
</evidence>
<dbReference type="NCBIfam" id="TIGR02097">
    <property type="entry name" value="yccV"/>
    <property type="match status" value="1"/>
</dbReference>
<proteinExistence type="predicted"/>
<dbReference type="InterPro" id="IPR053189">
    <property type="entry name" value="Clp_protease_adapter_ClpF"/>
</dbReference>
<evidence type="ECO:0000313" key="4">
    <source>
        <dbReference type="Proteomes" id="UP000034410"/>
    </source>
</evidence>
<dbReference type="InterPro" id="IPR036623">
    <property type="entry name" value="Hemimethylated_DNA-bd_sf"/>
</dbReference>
<keyword evidence="3" id="KW-0238">DNA-binding</keyword>
<dbReference type="OrthoDB" id="9806050at2"/>
<reference evidence="3 4" key="1">
    <citation type="journal article" date="2015" name="Genome Announc.">
        <title>Complete Genome Sequence of Sedimenticola thiotaurini Strain SIP-G1, a Polyphosphate- and Polyhydroxyalkanoate-Accumulating Sulfur-Oxidizing Gammaproteobacterium Isolated from Salt Marsh Sediments.</title>
        <authorList>
            <person name="Flood B.E."/>
            <person name="Jones D.S."/>
            <person name="Bailey J.V."/>
        </authorList>
    </citation>
    <scope>NUCLEOTIDE SEQUENCE [LARGE SCALE GENOMIC DNA]</scope>
    <source>
        <strain evidence="3 4">SIP-G1</strain>
    </source>
</reference>
<gene>
    <name evidence="3" type="ORF">AAY24_06635</name>
</gene>
<dbReference type="RefSeq" id="WP_046859020.1">
    <property type="nucleotide sequence ID" value="NZ_CP011412.1"/>
</dbReference>
<dbReference type="Pfam" id="PF08755">
    <property type="entry name" value="YccV-like"/>
    <property type="match status" value="1"/>
</dbReference>
<dbReference type="PANTHER" id="PTHR48439:SF1">
    <property type="entry name" value="HEMIMETHYLATED DNA-BINDING DOMAIN-CONTAINING PROTEIN"/>
    <property type="match status" value="1"/>
</dbReference>
<dbReference type="KEGG" id="seds:AAY24_06635"/>
<sequence length="102" mass="11875">MKTAKWNVGQLVQHKLFGYRGVIYDVDAEFQLTDAWYEQMAKSRPPKDEPWYRVLVDGSDYETYVAQCNLEADRVGKPIEHPDIGRVFRGFNGERYFAGQPN</sequence>
<evidence type="ECO:0000313" key="3">
    <source>
        <dbReference type="EMBL" id="AKH20085.1"/>
    </source>
</evidence>
<dbReference type="EMBL" id="CP011412">
    <property type="protein sequence ID" value="AKH20085.1"/>
    <property type="molecule type" value="Genomic_DNA"/>
</dbReference>
<protein>
    <recommendedName>
        <fullName evidence="1">Heat shock protein HspQ</fullName>
    </recommendedName>
</protein>
<organism evidence="3 4">
    <name type="scientific">Sedimenticola thiotaurini</name>
    <dbReference type="NCBI Taxonomy" id="1543721"/>
    <lineage>
        <taxon>Bacteria</taxon>
        <taxon>Pseudomonadati</taxon>
        <taxon>Pseudomonadota</taxon>
        <taxon>Gammaproteobacteria</taxon>
        <taxon>Chromatiales</taxon>
        <taxon>Sedimenticolaceae</taxon>
        <taxon>Sedimenticola</taxon>
    </lineage>
</organism>
<keyword evidence="4" id="KW-1185">Reference proteome</keyword>
<dbReference type="AlphaFoldDB" id="A0A0F7JYX2"/>
<dbReference type="PANTHER" id="PTHR48439">
    <property type="entry name" value="HEMIMETHYLATED DNA-BINDING DOMAIN-CONTAINING PROTEIN"/>
    <property type="match status" value="1"/>
</dbReference>
<name>A0A0F7JYX2_9GAMM</name>
<dbReference type="SUPFAM" id="SSF141255">
    <property type="entry name" value="YccV-like"/>
    <property type="match status" value="1"/>
</dbReference>
<dbReference type="Gene3D" id="2.30.30.390">
    <property type="entry name" value="Hemimethylated DNA-binding domain"/>
    <property type="match status" value="1"/>
</dbReference>